<feature type="domain" description="Outer membrane lipoprotein BamD-like" evidence="4">
    <location>
        <begin position="154"/>
        <end position="207"/>
    </location>
</feature>
<dbReference type="InterPro" id="IPR039565">
    <property type="entry name" value="BamD-like"/>
</dbReference>
<proteinExistence type="predicted"/>
<feature type="chain" id="PRO_5026196269" evidence="3">
    <location>
        <begin position="21"/>
        <end position="285"/>
    </location>
</feature>
<dbReference type="InterPro" id="IPR011990">
    <property type="entry name" value="TPR-like_helical_dom_sf"/>
</dbReference>
<accession>A0A6G7VIA9</accession>
<reference evidence="5 6" key="1">
    <citation type="submission" date="2020-03" db="EMBL/GenBank/DDBJ databases">
        <title>Complete genome sequence of Monaibacterium sp. ALG8 with diverse plasmids.</title>
        <authorList>
            <person name="Sun C."/>
        </authorList>
    </citation>
    <scope>NUCLEOTIDE SEQUENCE [LARGE SCALE GENOMIC DNA]</scope>
    <source>
        <strain evidence="5 6">ALG8</strain>
    </source>
</reference>
<feature type="coiled-coil region" evidence="2">
    <location>
        <begin position="41"/>
        <end position="102"/>
    </location>
</feature>
<evidence type="ECO:0000313" key="5">
    <source>
        <dbReference type="EMBL" id="QIK39527.1"/>
    </source>
</evidence>
<dbReference type="EMBL" id="CP049811">
    <property type="protein sequence ID" value="QIK39527.1"/>
    <property type="molecule type" value="Genomic_DNA"/>
</dbReference>
<dbReference type="AlphaFoldDB" id="A0A6G7VIA9"/>
<keyword evidence="6" id="KW-1185">Reference proteome</keyword>
<gene>
    <name evidence="5" type="primary">bamD</name>
    <name evidence="5" type="ORF">G8E03_01370</name>
</gene>
<sequence length="285" mass="30360">MWLRGILIVGLAMSPLAAGAQTGADPLQEVLDGTQSPEMSLEDVRLSLQQLDQDLQQLRTQLVTTGQVSSGVPFDAETLARLDAIEARIRTLTGRVEEIQFEVRSVAEDGGRRIADMDFRLTELEGGDTAFVAPASDLGGATSVVPDGASSAAPQVALTEQSAFDAAKRMYDAGDYSAAVAEFERFIETFPGGPLTTKARYFAALSYDGLNQPRAAAINYLNVFSAAPEGENAPEALRRLAGALGQIGQQTEACLTYDEALDRFTDQGDEYVSSIIEAKQGLGCV</sequence>
<keyword evidence="2" id="KW-0175">Coiled coil</keyword>
<dbReference type="Gene3D" id="1.25.40.10">
    <property type="entry name" value="Tetratricopeptide repeat domain"/>
    <property type="match status" value="1"/>
</dbReference>
<evidence type="ECO:0000256" key="2">
    <source>
        <dbReference type="SAM" id="Coils"/>
    </source>
</evidence>
<dbReference type="SUPFAM" id="SSF48452">
    <property type="entry name" value="TPR-like"/>
    <property type="match status" value="1"/>
</dbReference>
<keyword evidence="1 3" id="KW-0732">Signal</keyword>
<dbReference type="Proteomes" id="UP000500791">
    <property type="component" value="Chromosome"/>
</dbReference>
<name>A0A6G7VIA9_9RHOB</name>
<feature type="signal peptide" evidence="3">
    <location>
        <begin position="1"/>
        <end position="20"/>
    </location>
</feature>
<dbReference type="Pfam" id="PF13525">
    <property type="entry name" value="YfiO"/>
    <property type="match status" value="1"/>
</dbReference>
<evidence type="ECO:0000256" key="3">
    <source>
        <dbReference type="SAM" id="SignalP"/>
    </source>
</evidence>
<dbReference type="KEGG" id="mon:G8E03_01370"/>
<evidence type="ECO:0000259" key="4">
    <source>
        <dbReference type="Pfam" id="PF13525"/>
    </source>
</evidence>
<organism evidence="5 6">
    <name type="scientific">Pontivivens nitratireducens</name>
    <dbReference type="NCBI Taxonomy" id="2758038"/>
    <lineage>
        <taxon>Bacteria</taxon>
        <taxon>Pseudomonadati</taxon>
        <taxon>Pseudomonadota</taxon>
        <taxon>Alphaproteobacteria</taxon>
        <taxon>Rhodobacterales</taxon>
        <taxon>Paracoccaceae</taxon>
        <taxon>Pontivivens</taxon>
    </lineage>
</organism>
<dbReference type="RefSeq" id="WP_166187774.1">
    <property type="nucleotide sequence ID" value="NZ_CP049811.1"/>
</dbReference>
<protein>
    <submittedName>
        <fullName evidence="5">Outer membrane protein assembly factor BamD</fullName>
    </submittedName>
</protein>
<evidence type="ECO:0000256" key="1">
    <source>
        <dbReference type="ARBA" id="ARBA00022729"/>
    </source>
</evidence>
<evidence type="ECO:0000313" key="6">
    <source>
        <dbReference type="Proteomes" id="UP000500791"/>
    </source>
</evidence>